<keyword evidence="3" id="KW-0460">Magnesium</keyword>
<proteinExistence type="predicted"/>
<keyword evidence="2" id="KW-0378">Hydrolase</keyword>
<dbReference type="Gene3D" id="3.40.50.1000">
    <property type="entry name" value="HAD superfamily/HAD-like"/>
    <property type="match status" value="1"/>
</dbReference>
<comment type="cofactor">
    <cofactor evidence="1">
        <name>Mg(2+)</name>
        <dbReference type="ChEBI" id="CHEBI:18420"/>
    </cofactor>
</comment>
<dbReference type="GO" id="GO:0044281">
    <property type="term" value="P:small molecule metabolic process"/>
    <property type="evidence" value="ECO:0007669"/>
    <property type="project" value="UniProtKB-ARBA"/>
</dbReference>
<sequence>MSEKAVLFDIGSTLIAGPDISPAKHISRLLGLPDREKGRVADLLMCTDFTCHRHVCRELAGKFTVPDDLEKHMESLWREQEISAGEIAGASRAVGWVKSLGFKVGLVSDIWAPYHRAFLRACPEAAAMVDYAALSFREGIKKPCREIFLRALDGLGVSPENAWMVGDTYENDLAPAMRLGIKTVWVLCRPEKEYPAMSGVLTGSLKRPDIMISSIAQLPETNLE</sequence>
<dbReference type="SFLD" id="SFLDG01129">
    <property type="entry name" value="C1.5:_HAD__Beta-PGM__Phosphata"/>
    <property type="match status" value="1"/>
</dbReference>
<dbReference type="PANTHER" id="PTHR46470">
    <property type="entry name" value="N-ACYLNEURAMINATE-9-PHOSPHATASE"/>
    <property type="match status" value="1"/>
</dbReference>
<dbReference type="InterPro" id="IPR036412">
    <property type="entry name" value="HAD-like_sf"/>
</dbReference>
<evidence type="ECO:0000313" key="5">
    <source>
        <dbReference type="Proteomes" id="UP000239549"/>
    </source>
</evidence>
<evidence type="ECO:0000256" key="2">
    <source>
        <dbReference type="ARBA" id="ARBA00022801"/>
    </source>
</evidence>
<dbReference type="SUPFAM" id="SSF56784">
    <property type="entry name" value="HAD-like"/>
    <property type="match status" value="1"/>
</dbReference>
<dbReference type="InterPro" id="IPR051400">
    <property type="entry name" value="HAD-like_hydrolase"/>
</dbReference>
<dbReference type="SFLD" id="SFLDS00003">
    <property type="entry name" value="Haloacid_Dehalogenase"/>
    <property type="match status" value="1"/>
</dbReference>
<accession>A0A2L2XMS7</accession>
<dbReference type="RefSeq" id="WP_104373698.1">
    <property type="nucleotide sequence ID" value="NZ_BFAV01000179.1"/>
</dbReference>
<dbReference type="AlphaFoldDB" id="A0A2L2XMS7"/>
<dbReference type="InterPro" id="IPR023214">
    <property type="entry name" value="HAD_sf"/>
</dbReference>
<evidence type="ECO:0000256" key="1">
    <source>
        <dbReference type="ARBA" id="ARBA00001946"/>
    </source>
</evidence>
<keyword evidence="5" id="KW-1185">Reference proteome</keyword>
<comment type="caution">
    <text evidence="4">The sequence shown here is derived from an EMBL/GenBank/DDBJ whole genome shotgun (WGS) entry which is preliminary data.</text>
</comment>
<organism evidence="4 5">
    <name type="scientific">Desulfocucumis palustris</name>
    <dbReference type="NCBI Taxonomy" id="1898651"/>
    <lineage>
        <taxon>Bacteria</taxon>
        <taxon>Bacillati</taxon>
        <taxon>Bacillota</taxon>
        <taxon>Clostridia</taxon>
        <taxon>Eubacteriales</taxon>
        <taxon>Desulfocucumaceae</taxon>
        <taxon>Desulfocucumis</taxon>
    </lineage>
</organism>
<dbReference type="OrthoDB" id="9131041at2"/>
<gene>
    <name evidence="4" type="ORF">DCCM_4775</name>
</gene>
<protein>
    <submittedName>
        <fullName evidence="4">2-haloalkanoic acid dehalogenase</fullName>
    </submittedName>
</protein>
<evidence type="ECO:0000313" key="4">
    <source>
        <dbReference type="EMBL" id="GBF35646.1"/>
    </source>
</evidence>
<evidence type="ECO:0000256" key="3">
    <source>
        <dbReference type="ARBA" id="ARBA00022842"/>
    </source>
</evidence>
<dbReference type="NCBIfam" id="TIGR01549">
    <property type="entry name" value="HAD-SF-IA-v1"/>
    <property type="match status" value="1"/>
</dbReference>
<dbReference type="EMBL" id="BFAV01000179">
    <property type="protein sequence ID" value="GBF35646.1"/>
    <property type="molecule type" value="Genomic_DNA"/>
</dbReference>
<dbReference type="InterPro" id="IPR006439">
    <property type="entry name" value="HAD-SF_hydro_IA"/>
</dbReference>
<reference evidence="5" key="1">
    <citation type="submission" date="2018-02" db="EMBL/GenBank/DDBJ databases">
        <title>Genome sequence of Desulfocucumis palustris strain NAW-5.</title>
        <authorList>
            <person name="Watanabe M."/>
            <person name="Kojima H."/>
            <person name="Fukui M."/>
        </authorList>
    </citation>
    <scope>NUCLEOTIDE SEQUENCE [LARGE SCALE GENOMIC DNA]</scope>
    <source>
        <strain evidence="5">NAW-5</strain>
    </source>
</reference>
<dbReference type="GO" id="GO:0016787">
    <property type="term" value="F:hydrolase activity"/>
    <property type="evidence" value="ECO:0007669"/>
    <property type="project" value="UniProtKB-KW"/>
</dbReference>
<dbReference type="Proteomes" id="UP000239549">
    <property type="component" value="Unassembled WGS sequence"/>
</dbReference>
<name>A0A2L2XMS7_9FIRM</name>
<dbReference type="Pfam" id="PF00702">
    <property type="entry name" value="Hydrolase"/>
    <property type="match status" value="1"/>
</dbReference>